<comment type="caution">
    <text evidence="5">The sequence shown here is derived from an EMBL/GenBank/DDBJ whole genome shotgun (WGS) entry which is preliminary data.</text>
</comment>
<accession>A0A919P718</accession>
<reference evidence="5" key="1">
    <citation type="submission" date="2021-01" db="EMBL/GenBank/DDBJ databases">
        <title>Whole genome shotgun sequence of Cellulomonas chitinilytica NBRC 110799.</title>
        <authorList>
            <person name="Komaki H."/>
            <person name="Tamura T."/>
        </authorList>
    </citation>
    <scope>NUCLEOTIDE SEQUENCE</scope>
    <source>
        <strain evidence="5">NBRC 110799</strain>
    </source>
</reference>
<evidence type="ECO:0000256" key="1">
    <source>
        <dbReference type="ARBA" id="ARBA00022741"/>
    </source>
</evidence>
<dbReference type="SUPFAM" id="SSF50891">
    <property type="entry name" value="Cyclophilin-like"/>
    <property type="match status" value="1"/>
</dbReference>
<dbReference type="Pfam" id="PF02626">
    <property type="entry name" value="CT_A_B"/>
    <property type="match status" value="1"/>
</dbReference>
<dbReference type="InterPro" id="IPR052708">
    <property type="entry name" value="PxpC"/>
</dbReference>
<keyword evidence="2 5" id="KW-0378">Hydrolase</keyword>
<evidence type="ECO:0000256" key="3">
    <source>
        <dbReference type="ARBA" id="ARBA00022840"/>
    </source>
</evidence>
<evidence type="ECO:0000256" key="2">
    <source>
        <dbReference type="ARBA" id="ARBA00022801"/>
    </source>
</evidence>
<dbReference type="Gene3D" id="2.40.100.10">
    <property type="entry name" value="Cyclophilin-like"/>
    <property type="match status" value="1"/>
</dbReference>
<dbReference type="PANTHER" id="PTHR43309">
    <property type="entry name" value="5-OXOPROLINASE SUBUNIT C"/>
    <property type="match status" value="1"/>
</dbReference>
<name>A0A919P718_9CELL</name>
<dbReference type="InterPro" id="IPR029000">
    <property type="entry name" value="Cyclophilin-like_dom_sf"/>
</dbReference>
<dbReference type="NCBIfam" id="TIGR00724">
    <property type="entry name" value="urea_amlyse_rel"/>
    <property type="match status" value="1"/>
</dbReference>
<dbReference type="Proteomes" id="UP000632740">
    <property type="component" value="Unassembled WGS sequence"/>
</dbReference>
<dbReference type="GO" id="GO:0016787">
    <property type="term" value="F:hydrolase activity"/>
    <property type="evidence" value="ECO:0007669"/>
    <property type="project" value="UniProtKB-KW"/>
</dbReference>
<evidence type="ECO:0000313" key="6">
    <source>
        <dbReference type="Proteomes" id="UP000632740"/>
    </source>
</evidence>
<dbReference type="EMBL" id="BONK01000010">
    <property type="protein sequence ID" value="GIG22154.1"/>
    <property type="molecule type" value="Genomic_DNA"/>
</dbReference>
<protein>
    <submittedName>
        <fullName evidence="5">Allophanate hydrolase</fullName>
    </submittedName>
</protein>
<feature type="domain" description="Carboxyltransferase" evidence="4">
    <location>
        <begin position="28"/>
        <end position="290"/>
    </location>
</feature>
<dbReference type="PANTHER" id="PTHR43309:SF3">
    <property type="entry name" value="5-OXOPROLINASE SUBUNIT C"/>
    <property type="match status" value="1"/>
</dbReference>
<evidence type="ECO:0000259" key="4">
    <source>
        <dbReference type="SMART" id="SM00797"/>
    </source>
</evidence>
<dbReference type="InterPro" id="IPR003778">
    <property type="entry name" value="CT_A_B"/>
</dbReference>
<organism evidence="5 6">
    <name type="scientific">Cellulomonas chitinilytica</name>
    <dbReference type="NCBI Taxonomy" id="398759"/>
    <lineage>
        <taxon>Bacteria</taxon>
        <taxon>Bacillati</taxon>
        <taxon>Actinomycetota</taxon>
        <taxon>Actinomycetes</taxon>
        <taxon>Micrococcales</taxon>
        <taxon>Cellulomonadaceae</taxon>
        <taxon>Cellulomonas</taxon>
    </lineage>
</organism>
<gene>
    <name evidence="5" type="ORF">Cch01nite_28780</name>
</gene>
<keyword evidence="1" id="KW-0547">Nucleotide-binding</keyword>
<dbReference type="GO" id="GO:0005524">
    <property type="term" value="F:ATP binding"/>
    <property type="evidence" value="ECO:0007669"/>
    <property type="project" value="UniProtKB-KW"/>
</dbReference>
<keyword evidence="3" id="KW-0067">ATP-binding</keyword>
<dbReference type="SMART" id="SM00797">
    <property type="entry name" value="AHS2"/>
    <property type="match status" value="1"/>
</dbReference>
<sequence length="290" mass="29409">MTDTPYLEVVAPGVLTLVQDLGRPGWAHVGVGRSGAADPAALRLANRLVANPEGAAGLEVLMGGLRLRAHGPVAVAVTGAPAPAWVGSTPVGEHAPVELRDGDELRVGAPGRGLRTYVAVRGGVDVPPVLGSRSTDVLGGIGPAPLVTGDVLPVGPPPAGWPLVDVAPVRPWPDVVVLPVVVGPHADWFDDGLTVLCGADGYAVTPATNRVALRLDGPTVARAAAARGRELPSQGLVPGAVQVPPDGLPVVFGVDHPVTGGYPVLAVVRAHALGALGQLRPGERVWFVRG</sequence>
<dbReference type="AlphaFoldDB" id="A0A919P718"/>
<proteinExistence type="predicted"/>
<dbReference type="RefSeq" id="WP_203756307.1">
    <property type="nucleotide sequence ID" value="NZ_BONK01000010.1"/>
</dbReference>
<keyword evidence="6" id="KW-1185">Reference proteome</keyword>
<evidence type="ECO:0000313" key="5">
    <source>
        <dbReference type="EMBL" id="GIG22154.1"/>
    </source>
</evidence>